<feature type="compositionally biased region" description="Polar residues" evidence="1">
    <location>
        <begin position="133"/>
        <end position="163"/>
    </location>
</feature>
<feature type="signal peptide" evidence="2">
    <location>
        <begin position="1"/>
        <end position="22"/>
    </location>
</feature>
<dbReference type="PANTHER" id="PTHR39176">
    <property type="entry name" value="PERIPLASMIC PROTEIN-RELATED"/>
    <property type="match status" value="1"/>
</dbReference>
<dbReference type="EMBL" id="QGHC01000017">
    <property type="protein sequence ID" value="PWK82128.1"/>
    <property type="molecule type" value="Genomic_DNA"/>
</dbReference>
<feature type="domain" description="Lysozyme inhibitor LprI-like N-terminal" evidence="3">
    <location>
        <begin position="26"/>
        <end position="115"/>
    </location>
</feature>
<keyword evidence="2" id="KW-0732">Signal</keyword>
<evidence type="ECO:0000313" key="5">
    <source>
        <dbReference type="Proteomes" id="UP000245812"/>
    </source>
</evidence>
<organism evidence="4 5">
    <name type="scientific">Fulvimonas soli</name>
    <dbReference type="NCBI Taxonomy" id="155197"/>
    <lineage>
        <taxon>Bacteria</taxon>
        <taxon>Pseudomonadati</taxon>
        <taxon>Pseudomonadota</taxon>
        <taxon>Gammaproteobacteria</taxon>
        <taxon>Lysobacterales</taxon>
        <taxon>Rhodanobacteraceae</taxon>
        <taxon>Fulvimonas</taxon>
    </lineage>
</organism>
<dbReference type="RefSeq" id="WP_109724722.1">
    <property type="nucleotide sequence ID" value="NZ_MSZV01000019.1"/>
</dbReference>
<comment type="caution">
    <text evidence="4">The sequence shown here is derived from an EMBL/GenBank/DDBJ whole genome shotgun (WGS) entry which is preliminary data.</text>
</comment>
<dbReference type="InterPro" id="IPR009739">
    <property type="entry name" value="LprI-like_N"/>
</dbReference>
<accession>A0A316HUZ1</accession>
<evidence type="ECO:0000256" key="1">
    <source>
        <dbReference type="SAM" id="MobiDB-lite"/>
    </source>
</evidence>
<feature type="chain" id="PRO_5016370248" evidence="2">
    <location>
        <begin position="23"/>
        <end position="237"/>
    </location>
</feature>
<sequence length="237" mass="26544">MKSIKKAVVASLFLLVANVLHANTCDSPTTQMEINQCASSALEAETAAINSVYNRYRIELSAAQKQQLKDVQLAWIRYKDLACNYNASELTGGSMQPYVIAQCLTEQTIIRRKQLEALLNCESGTTPGCPISHQETAPKSQPQSTDQAQASQRKNDATQTTPYGNCPQRAEVYQKRYESLNQSSDLVCYQKALERELSDEQSFSCPLSAQYYQTAYERNLNASDLVCYQQALERELN</sequence>
<reference evidence="4 5" key="1">
    <citation type="submission" date="2018-05" db="EMBL/GenBank/DDBJ databases">
        <title>Genomic Encyclopedia of Type Strains, Phase IV (KMG-IV): sequencing the most valuable type-strain genomes for metagenomic binning, comparative biology and taxonomic classification.</title>
        <authorList>
            <person name="Goeker M."/>
        </authorList>
    </citation>
    <scope>NUCLEOTIDE SEQUENCE [LARGE SCALE GENOMIC DNA]</scope>
    <source>
        <strain evidence="4 5">DSM 14263</strain>
    </source>
</reference>
<evidence type="ECO:0000313" key="4">
    <source>
        <dbReference type="EMBL" id="PWK82128.1"/>
    </source>
</evidence>
<evidence type="ECO:0000259" key="3">
    <source>
        <dbReference type="Pfam" id="PF07007"/>
    </source>
</evidence>
<dbReference type="Gene3D" id="1.20.1270.180">
    <property type="match status" value="1"/>
</dbReference>
<dbReference type="AlphaFoldDB" id="A0A316HUZ1"/>
<dbReference type="PANTHER" id="PTHR39176:SF1">
    <property type="entry name" value="PERIPLASMIC PROTEIN"/>
    <property type="match status" value="1"/>
</dbReference>
<keyword evidence="5" id="KW-1185">Reference proteome</keyword>
<dbReference type="Pfam" id="PF07007">
    <property type="entry name" value="LprI"/>
    <property type="match status" value="1"/>
</dbReference>
<protein>
    <submittedName>
        <fullName evidence="4">Uncharacterized protein YecT (DUF1311 family)</fullName>
    </submittedName>
</protein>
<evidence type="ECO:0000256" key="2">
    <source>
        <dbReference type="SAM" id="SignalP"/>
    </source>
</evidence>
<name>A0A316HUZ1_9GAMM</name>
<dbReference type="Proteomes" id="UP000245812">
    <property type="component" value="Unassembled WGS sequence"/>
</dbReference>
<gene>
    <name evidence="4" type="ORF">C7456_11735</name>
</gene>
<feature type="region of interest" description="Disordered" evidence="1">
    <location>
        <begin position="130"/>
        <end position="165"/>
    </location>
</feature>
<dbReference type="OrthoDB" id="7340239at2"/>
<proteinExistence type="predicted"/>